<dbReference type="SUPFAM" id="SSF56784">
    <property type="entry name" value="HAD-like"/>
    <property type="match status" value="1"/>
</dbReference>
<comment type="caution">
    <text evidence="5">The sequence shown here is derived from an EMBL/GenBank/DDBJ whole genome shotgun (WGS) entry which is preliminary data.</text>
</comment>
<accession>A0ABU6F4Y1</accession>
<sequence>MVDFLAEHGLAATDVDGVMDLDAGGYAARAEVAAAMADRYGDVVPAEAVRALLDEGGADRVVLTEATRAALGRARAGGWTCAVVTNGRTAQQGAKIRTSGLDRLVQGWAVSEGVGHKKPDPEIFRAAAAAVGVPLEGAWVVGDSPHADVAGAHALGLRSVWVSDGRTWATAAYRPTHIAADVAAAIHHVIRHV</sequence>
<dbReference type="Gene3D" id="3.40.50.1000">
    <property type="entry name" value="HAD superfamily/HAD-like"/>
    <property type="match status" value="1"/>
</dbReference>
<dbReference type="InterPro" id="IPR036412">
    <property type="entry name" value="HAD-like_sf"/>
</dbReference>
<reference evidence="5 6" key="1">
    <citation type="submission" date="2022-10" db="EMBL/GenBank/DDBJ databases">
        <authorList>
            <person name="Xie J."/>
            <person name="Shen N."/>
        </authorList>
    </citation>
    <scope>NUCLEOTIDE SEQUENCE [LARGE SCALE GENOMIC DNA]</scope>
    <source>
        <strain evidence="5 6">YIM65594</strain>
    </source>
</reference>
<dbReference type="InterPro" id="IPR023214">
    <property type="entry name" value="HAD_sf"/>
</dbReference>
<dbReference type="PANTHER" id="PTHR46470">
    <property type="entry name" value="N-ACYLNEURAMINATE-9-PHOSPHATASE"/>
    <property type="match status" value="1"/>
</dbReference>
<evidence type="ECO:0000313" key="6">
    <source>
        <dbReference type="Proteomes" id="UP001354931"/>
    </source>
</evidence>
<keyword evidence="3 5" id="KW-0378">Hydrolase</keyword>
<evidence type="ECO:0000256" key="4">
    <source>
        <dbReference type="ARBA" id="ARBA00022842"/>
    </source>
</evidence>
<evidence type="ECO:0000313" key="5">
    <source>
        <dbReference type="EMBL" id="MEB8338445.1"/>
    </source>
</evidence>
<dbReference type="NCBIfam" id="TIGR01549">
    <property type="entry name" value="HAD-SF-IA-v1"/>
    <property type="match status" value="1"/>
</dbReference>
<keyword evidence="4" id="KW-0460">Magnesium</keyword>
<dbReference type="GO" id="GO:0016787">
    <property type="term" value="F:hydrolase activity"/>
    <property type="evidence" value="ECO:0007669"/>
    <property type="project" value="UniProtKB-KW"/>
</dbReference>
<dbReference type="EMBL" id="JAOZYC010000093">
    <property type="protein sequence ID" value="MEB8338445.1"/>
    <property type="molecule type" value="Genomic_DNA"/>
</dbReference>
<dbReference type="PANTHER" id="PTHR46470:SF2">
    <property type="entry name" value="GLYCERALDEHYDE 3-PHOSPHATE PHOSPHATASE"/>
    <property type="match status" value="1"/>
</dbReference>
<evidence type="ECO:0000256" key="2">
    <source>
        <dbReference type="ARBA" id="ARBA00022723"/>
    </source>
</evidence>
<evidence type="ECO:0000256" key="3">
    <source>
        <dbReference type="ARBA" id="ARBA00022801"/>
    </source>
</evidence>
<evidence type="ECO:0000256" key="1">
    <source>
        <dbReference type="ARBA" id="ARBA00001946"/>
    </source>
</evidence>
<dbReference type="Pfam" id="PF13242">
    <property type="entry name" value="Hydrolase_like"/>
    <property type="match status" value="1"/>
</dbReference>
<proteinExistence type="predicted"/>
<dbReference type="InterPro" id="IPR051400">
    <property type="entry name" value="HAD-like_hydrolase"/>
</dbReference>
<dbReference type="RefSeq" id="WP_326016228.1">
    <property type="nucleotide sequence ID" value="NZ_JAOZYC010000093.1"/>
</dbReference>
<dbReference type="Proteomes" id="UP001354931">
    <property type="component" value="Unassembled WGS sequence"/>
</dbReference>
<keyword evidence="6" id="KW-1185">Reference proteome</keyword>
<organism evidence="5 6">
    <name type="scientific">Streptomyces endophyticus</name>
    <dbReference type="NCBI Taxonomy" id="714166"/>
    <lineage>
        <taxon>Bacteria</taxon>
        <taxon>Bacillati</taxon>
        <taxon>Actinomycetota</taxon>
        <taxon>Actinomycetes</taxon>
        <taxon>Kitasatosporales</taxon>
        <taxon>Streptomycetaceae</taxon>
        <taxon>Streptomyces</taxon>
    </lineage>
</organism>
<gene>
    <name evidence="5" type="ORF">OKJ99_13150</name>
</gene>
<dbReference type="InterPro" id="IPR006439">
    <property type="entry name" value="HAD-SF_hydro_IA"/>
</dbReference>
<protein>
    <submittedName>
        <fullName evidence="5">HAD family hydrolase</fullName>
    </submittedName>
</protein>
<name>A0ABU6F4Y1_9ACTN</name>
<keyword evidence="2" id="KW-0479">Metal-binding</keyword>
<comment type="cofactor">
    <cofactor evidence="1">
        <name>Mg(2+)</name>
        <dbReference type="ChEBI" id="CHEBI:18420"/>
    </cofactor>
</comment>